<feature type="transmembrane region" description="Helical" evidence="1">
    <location>
        <begin position="12"/>
        <end position="36"/>
    </location>
</feature>
<keyword evidence="1" id="KW-0472">Membrane</keyword>
<evidence type="ECO:0000313" key="3">
    <source>
        <dbReference type="Proteomes" id="UP000265618"/>
    </source>
</evidence>
<protein>
    <submittedName>
        <fullName evidence="2">Uncharacterized protein</fullName>
    </submittedName>
</protein>
<dbReference type="Proteomes" id="UP000265618">
    <property type="component" value="Unassembled WGS sequence"/>
</dbReference>
<dbReference type="EMBL" id="BDIP01007178">
    <property type="protein sequence ID" value="GIQ91117.1"/>
    <property type="molecule type" value="Genomic_DNA"/>
</dbReference>
<feature type="transmembrane region" description="Helical" evidence="1">
    <location>
        <begin position="42"/>
        <end position="61"/>
    </location>
</feature>
<proteinExistence type="predicted"/>
<dbReference type="AlphaFoldDB" id="A0A9K3DA71"/>
<keyword evidence="3" id="KW-1185">Reference proteome</keyword>
<name>A0A9K3DA71_9EUKA</name>
<reference evidence="2 3" key="1">
    <citation type="journal article" date="2018" name="PLoS ONE">
        <title>The draft genome of Kipferlia bialata reveals reductive genome evolution in fornicate parasites.</title>
        <authorList>
            <person name="Tanifuji G."/>
            <person name="Takabayashi S."/>
            <person name="Kume K."/>
            <person name="Takagi M."/>
            <person name="Nakayama T."/>
            <person name="Kamikawa R."/>
            <person name="Inagaki Y."/>
            <person name="Hashimoto T."/>
        </authorList>
    </citation>
    <scope>NUCLEOTIDE SEQUENCE [LARGE SCALE GENOMIC DNA]</scope>
    <source>
        <strain evidence="2">NY0173</strain>
    </source>
</reference>
<comment type="caution">
    <text evidence="2">The sequence shown here is derived from an EMBL/GenBank/DDBJ whole genome shotgun (WGS) entry which is preliminary data.</text>
</comment>
<evidence type="ECO:0000313" key="2">
    <source>
        <dbReference type="EMBL" id="GIQ91117.1"/>
    </source>
</evidence>
<accession>A0A9K3DA71</accession>
<sequence length="73" mass="7646">MDKRSRNLAIALYSTLLGTVLLSIVGVTLYLCHTIANGTATLMLAISAVALVGGGVLFWVARSESSKGYSSLE</sequence>
<keyword evidence="1" id="KW-1133">Transmembrane helix</keyword>
<gene>
    <name evidence="2" type="ORF">KIPB_014216</name>
</gene>
<keyword evidence="1" id="KW-0812">Transmembrane</keyword>
<evidence type="ECO:0000256" key="1">
    <source>
        <dbReference type="SAM" id="Phobius"/>
    </source>
</evidence>
<organism evidence="2 3">
    <name type="scientific">Kipferlia bialata</name>
    <dbReference type="NCBI Taxonomy" id="797122"/>
    <lineage>
        <taxon>Eukaryota</taxon>
        <taxon>Metamonada</taxon>
        <taxon>Carpediemonas-like organisms</taxon>
        <taxon>Kipferlia</taxon>
    </lineage>
</organism>